<keyword evidence="1" id="KW-0732">Signal</keyword>
<evidence type="ECO:0008006" key="4">
    <source>
        <dbReference type="Google" id="ProtNLM"/>
    </source>
</evidence>
<dbReference type="Gene3D" id="3.40.50.10610">
    <property type="entry name" value="ABC-type transport auxiliary lipoprotein component"/>
    <property type="match status" value="1"/>
</dbReference>
<dbReference type="AlphaFoldDB" id="A0A926XVC7"/>
<proteinExistence type="predicted"/>
<feature type="chain" id="PRO_5038116064" description="DUF4410 domain-containing protein" evidence="1">
    <location>
        <begin position="20"/>
        <end position="219"/>
    </location>
</feature>
<protein>
    <recommendedName>
        <fullName evidence="4">DUF4410 domain-containing protein</fullName>
    </recommendedName>
</protein>
<name>A0A926XVC7_9BACT</name>
<dbReference type="RefSeq" id="WP_190886813.1">
    <property type="nucleotide sequence ID" value="NZ_JACWZY010000006.1"/>
</dbReference>
<accession>A0A926XVC7</accession>
<gene>
    <name evidence="2" type="ORF">IC229_09940</name>
</gene>
<dbReference type="EMBL" id="JACWZY010000006">
    <property type="protein sequence ID" value="MBD2700959.1"/>
    <property type="molecule type" value="Genomic_DNA"/>
</dbReference>
<feature type="signal peptide" evidence="1">
    <location>
        <begin position="1"/>
        <end position="19"/>
    </location>
</feature>
<evidence type="ECO:0000256" key="1">
    <source>
        <dbReference type="SAM" id="SignalP"/>
    </source>
</evidence>
<organism evidence="2 3">
    <name type="scientific">Spirosoma profusum</name>
    <dbReference type="NCBI Taxonomy" id="2771354"/>
    <lineage>
        <taxon>Bacteria</taxon>
        <taxon>Pseudomonadati</taxon>
        <taxon>Bacteroidota</taxon>
        <taxon>Cytophagia</taxon>
        <taxon>Cytophagales</taxon>
        <taxon>Cytophagaceae</taxon>
        <taxon>Spirosoma</taxon>
    </lineage>
</organism>
<evidence type="ECO:0000313" key="2">
    <source>
        <dbReference type="EMBL" id="MBD2700959.1"/>
    </source>
</evidence>
<comment type="caution">
    <text evidence="2">The sequence shown here is derived from an EMBL/GenBank/DDBJ whole genome shotgun (WGS) entry which is preliminary data.</text>
</comment>
<keyword evidence="3" id="KW-1185">Reference proteome</keyword>
<sequence>MKYLLTTVFVLSALTISLAQTREIYTNPNFNTLAKEHKLLAILPFKTTLQLRPKEVEKNGGPAGVAALEKREGLGVQSAVHSYFLKRKESNDIIVDFQDPARTNALLERNAVTYETLAGFTPEELAKMLNVDGIVSGTFESSQPMSDGAAVAMTVLVGFGGATNTGKTTININDGKTGDLLWKYDKSLSRGFGSDTGSIITTIMRKASRQFPYDRDFRN</sequence>
<dbReference type="Proteomes" id="UP000598820">
    <property type="component" value="Unassembled WGS sequence"/>
</dbReference>
<evidence type="ECO:0000313" key="3">
    <source>
        <dbReference type="Proteomes" id="UP000598820"/>
    </source>
</evidence>
<reference evidence="2" key="1">
    <citation type="submission" date="2020-09" db="EMBL/GenBank/DDBJ databases">
        <authorList>
            <person name="Kim M.K."/>
        </authorList>
    </citation>
    <scope>NUCLEOTIDE SEQUENCE</scope>
    <source>
        <strain evidence="2">BT702</strain>
    </source>
</reference>